<name>A0A1Q9D609_SYMMI</name>
<dbReference type="InterPro" id="IPR013740">
    <property type="entry name" value="Redoxin"/>
</dbReference>
<protein>
    <submittedName>
        <fullName evidence="9">Putative peroxiredoxin</fullName>
    </submittedName>
</protein>
<feature type="signal peptide" evidence="7">
    <location>
        <begin position="1"/>
        <end position="23"/>
    </location>
</feature>
<comment type="similarity">
    <text evidence="1">Belongs to the peroxiredoxin family. Prx5 subfamily.</text>
</comment>
<keyword evidence="6" id="KW-1133">Transmembrane helix</keyword>
<sequence length="499" mass="54709">MPRASSRCPVLLGLLALACLSRPSPSPAAFAAISPISEGSNVPSVTFKTRTRTEEKVENPFDWKDLTSEELFKGKRVVVFALPGAFTPTCSSTHLPGYENKYDEIKALGIDEVYCLSVNDAFVMRQWGLGQGLEEDKTPGSLGFRKVKLLPDGACLFTRGMGMSCVWDSERGFGERSWRYSMVVNDMKVEKLFMEPNAVQNSGPDPFEAGAPQARLKERWLLVGLLVIAAGIAFYWAEEAPETGCCSEGPWTSVKTGVSQGITLSTRFEVFSMVMLASYTANLATMLVIDAQQSAGISGIKDCDPPSDICQKVCVISQQLNLVRAQHPTMDVVIFQNSGDLAQGLVDGECQAAIVPEHDVNARSDYQVGDAVFTVYVGFAARSDLINALSYHTLQLVYQGEFLASYEQFRYKMLDTCLEDSASSEDEEVQLTAVDMAGVCIVFSAFLFLGVIARFLKKAHQKVRRSSLVKAREAELQAPQKKLRQIDLEGLLLLVSAFS</sequence>
<dbReference type="GO" id="GO:0005737">
    <property type="term" value="C:cytoplasm"/>
    <property type="evidence" value="ECO:0007669"/>
    <property type="project" value="TreeGrafter"/>
</dbReference>
<dbReference type="GO" id="GO:0034599">
    <property type="term" value="P:cellular response to oxidative stress"/>
    <property type="evidence" value="ECO:0007669"/>
    <property type="project" value="InterPro"/>
</dbReference>
<organism evidence="9 10">
    <name type="scientific">Symbiodinium microadriaticum</name>
    <name type="common">Dinoflagellate</name>
    <name type="synonym">Zooxanthella microadriatica</name>
    <dbReference type="NCBI Taxonomy" id="2951"/>
    <lineage>
        <taxon>Eukaryota</taxon>
        <taxon>Sar</taxon>
        <taxon>Alveolata</taxon>
        <taxon>Dinophyceae</taxon>
        <taxon>Suessiales</taxon>
        <taxon>Symbiodiniaceae</taxon>
        <taxon>Symbiodinium</taxon>
    </lineage>
</organism>
<dbReference type="GO" id="GO:0042744">
    <property type="term" value="P:hydrogen peroxide catabolic process"/>
    <property type="evidence" value="ECO:0007669"/>
    <property type="project" value="TreeGrafter"/>
</dbReference>
<keyword evidence="7" id="KW-0732">Signal</keyword>
<evidence type="ECO:0000256" key="4">
    <source>
        <dbReference type="ARBA" id="ARBA00023002"/>
    </source>
</evidence>
<dbReference type="EMBL" id="LSRX01000700">
    <property type="protein sequence ID" value="OLP90651.1"/>
    <property type="molecule type" value="Genomic_DNA"/>
</dbReference>
<proteinExistence type="inferred from homology"/>
<keyword evidence="4" id="KW-0560">Oxidoreductase</keyword>
<keyword evidence="6" id="KW-0472">Membrane</keyword>
<keyword evidence="6" id="KW-0812">Transmembrane</keyword>
<dbReference type="SUPFAM" id="SSF52833">
    <property type="entry name" value="Thioredoxin-like"/>
    <property type="match status" value="1"/>
</dbReference>
<evidence type="ECO:0000256" key="6">
    <source>
        <dbReference type="SAM" id="Phobius"/>
    </source>
</evidence>
<dbReference type="AlphaFoldDB" id="A0A1Q9D609"/>
<dbReference type="PANTHER" id="PTHR10430:SF16">
    <property type="entry name" value="PEROXIREDOXIN-5, MITOCHONDRIAL"/>
    <property type="match status" value="1"/>
</dbReference>
<dbReference type="PANTHER" id="PTHR10430">
    <property type="entry name" value="PEROXIREDOXIN"/>
    <property type="match status" value="1"/>
</dbReference>
<dbReference type="Pfam" id="PF08534">
    <property type="entry name" value="Redoxin"/>
    <property type="match status" value="1"/>
</dbReference>
<accession>A0A1Q9D609</accession>
<dbReference type="InterPro" id="IPR036249">
    <property type="entry name" value="Thioredoxin-like_sf"/>
</dbReference>
<dbReference type="Proteomes" id="UP000186817">
    <property type="component" value="Unassembled WGS sequence"/>
</dbReference>
<keyword evidence="3" id="KW-0049">Antioxidant</keyword>
<comment type="caution">
    <text evidence="9">The sequence shown here is derived from an EMBL/GenBank/DDBJ whole genome shotgun (WGS) entry which is preliminary data.</text>
</comment>
<feature type="active site" description="Cysteine sulfenic acid (-SOH) intermediate" evidence="5">
    <location>
        <position position="90"/>
    </location>
</feature>
<dbReference type="OrthoDB" id="423890at2759"/>
<keyword evidence="2" id="KW-0575">Peroxidase</keyword>
<dbReference type="PROSITE" id="PS51257">
    <property type="entry name" value="PROKAR_LIPOPROTEIN"/>
    <property type="match status" value="1"/>
</dbReference>
<keyword evidence="10" id="KW-1185">Reference proteome</keyword>
<reference evidence="9 10" key="1">
    <citation type="submission" date="2016-02" db="EMBL/GenBank/DDBJ databases">
        <title>Genome analysis of coral dinoflagellate symbionts highlights evolutionary adaptations to a symbiotic lifestyle.</title>
        <authorList>
            <person name="Aranda M."/>
            <person name="Li Y."/>
            <person name="Liew Y.J."/>
            <person name="Baumgarten S."/>
            <person name="Simakov O."/>
            <person name="Wilson M."/>
            <person name="Piel J."/>
            <person name="Ashoor H."/>
            <person name="Bougouffa S."/>
            <person name="Bajic V.B."/>
            <person name="Ryu T."/>
            <person name="Ravasi T."/>
            <person name="Bayer T."/>
            <person name="Micklem G."/>
            <person name="Kim H."/>
            <person name="Bhak J."/>
            <person name="Lajeunesse T.C."/>
            <person name="Voolstra C.R."/>
        </authorList>
    </citation>
    <scope>NUCLEOTIDE SEQUENCE [LARGE SCALE GENOMIC DNA]</scope>
    <source>
        <strain evidence="9 10">CCMP2467</strain>
    </source>
</reference>
<feature type="transmembrane region" description="Helical" evidence="6">
    <location>
        <begin position="436"/>
        <end position="456"/>
    </location>
</feature>
<evidence type="ECO:0000256" key="7">
    <source>
        <dbReference type="SAM" id="SignalP"/>
    </source>
</evidence>
<feature type="chain" id="PRO_5013203560" evidence="7">
    <location>
        <begin position="24"/>
        <end position="499"/>
    </location>
</feature>
<feature type="domain" description="Thioredoxin" evidence="8">
    <location>
        <begin position="36"/>
        <end position="201"/>
    </location>
</feature>
<dbReference type="GO" id="GO:0008379">
    <property type="term" value="F:thioredoxin peroxidase activity"/>
    <property type="evidence" value="ECO:0007669"/>
    <property type="project" value="InterPro"/>
</dbReference>
<evidence type="ECO:0000313" key="10">
    <source>
        <dbReference type="Proteomes" id="UP000186817"/>
    </source>
</evidence>
<evidence type="ECO:0000256" key="2">
    <source>
        <dbReference type="ARBA" id="ARBA00022559"/>
    </source>
</evidence>
<evidence type="ECO:0000313" key="9">
    <source>
        <dbReference type="EMBL" id="OLP90651.1"/>
    </source>
</evidence>
<evidence type="ECO:0000256" key="1">
    <source>
        <dbReference type="ARBA" id="ARBA00010505"/>
    </source>
</evidence>
<dbReference type="InterPro" id="IPR037944">
    <property type="entry name" value="PRX5-like"/>
</dbReference>
<gene>
    <name evidence="9" type="ORF">AK812_SmicGene27749</name>
</gene>
<dbReference type="Gene3D" id="3.40.30.10">
    <property type="entry name" value="Glutaredoxin"/>
    <property type="match status" value="1"/>
</dbReference>
<dbReference type="CDD" id="cd03013">
    <property type="entry name" value="PRX5_like"/>
    <property type="match status" value="1"/>
</dbReference>
<dbReference type="PROSITE" id="PS51352">
    <property type="entry name" value="THIOREDOXIN_2"/>
    <property type="match status" value="1"/>
</dbReference>
<evidence type="ECO:0000259" key="8">
    <source>
        <dbReference type="PROSITE" id="PS51352"/>
    </source>
</evidence>
<evidence type="ECO:0000256" key="5">
    <source>
        <dbReference type="PIRSR" id="PIRSR637944-1"/>
    </source>
</evidence>
<dbReference type="InterPro" id="IPR013766">
    <property type="entry name" value="Thioredoxin_domain"/>
</dbReference>
<evidence type="ECO:0000256" key="3">
    <source>
        <dbReference type="ARBA" id="ARBA00022862"/>
    </source>
</evidence>
<dbReference type="GO" id="GO:0045454">
    <property type="term" value="P:cell redox homeostasis"/>
    <property type="evidence" value="ECO:0007669"/>
    <property type="project" value="TreeGrafter"/>
</dbReference>